<evidence type="ECO:0000256" key="1">
    <source>
        <dbReference type="ARBA" id="ARBA00004604"/>
    </source>
</evidence>
<dbReference type="InterPro" id="IPR027417">
    <property type="entry name" value="P-loop_NTPase"/>
</dbReference>
<evidence type="ECO:0000313" key="13">
    <source>
        <dbReference type="EnsemblMetazoa" id="Aqu2.1.22494_001"/>
    </source>
</evidence>
<evidence type="ECO:0000259" key="12">
    <source>
        <dbReference type="PROSITE" id="PS50119"/>
    </source>
</evidence>
<dbReference type="InterPro" id="IPR000315">
    <property type="entry name" value="Znf_B-box"/>
</dbReference>
<protein>
    <recommendedName>
        <fullName evidence="4">Midasin</fullName>
    </recommendedName>
</protein>
<dbReference type="AlphaFoldDB" id="A0A1X7U4M6"/>
<dbReference type="InterPro" id="IPR003593">
    <property type="entry name" value="AAA+_ATPase"/>
</dbReference>
<dbReference type="CDD" id="cd05819">
    <property type="entry name" value="NHL"/>
    <property type="match status" value="1"/>
</dbReference>
<dbReference type="GO" id="GO:0005730">
    <property type="term" value="C:nucleolus"/>
    <property type="evidence" value="ECO:0007669"/>
    <property type="project" value="UniProtKB-SubCell"/>
</dbReference>
<dbReference type="OrthoDB" id="342730at2759"/>
<dbReference type="Gene3D" id="2.120.10.30">
    <property type="entry name" value="TolB, C-terminal domain"/>
    <property type="match status" value="2"/>
</dbReference>
<dbReference type="GO" id="GO:0005654">
    <property type="term" value="C:nucleoplasm"/>
    <property type="evidence" value="ECO:0007669"/>
    <property type="project" value="UniProtKB-SubCell"/>
</dbReference>
<comment type="subcellular location">
    <subcellularLocation>
        <location evidence="1">Nucleus</location>
        <location evidence="1">Nucleolus</location>
    </subcellularLocation>
    <subcellularLocation>
        <location evidence="2">Nucleus</location>
        <location evidence="2">Nucleoplasm</location>
    </subcellularLocation>
</comment>
<dbReference type="Pfam" id="PF07728">
    <property type="entry name" value="AAA_5"/>
    <property type="match status" value="3"/>
</dbReference>
<dbReference type="Gene3D" id="3.40.50.300">
    <property type="entry name" value="P-loop containing nucleotide triphosphate hydrolases"/>
    <property type="match status" value="3"/>
</dbReference>
<dbReference type="GO" id="GO:0000027">
    <property type="term" value="P:ribosomal large subunit assembly"/>
    <property type="evidence" value="ECO:0007669"/>
    <property type="project" value="TreeGrafter"/>
</dbReference>
<dbReference type="PANTHER" id="PTHR48103:SF2">
    <property type="entry name" value="MIDASIN"/>
    <property type="match status" value="1"/>
</dbReference>
<dbReference type="InterPro" id="IPR040848">
    <property type="entry name" value="AAA_lid_7"/>
</dbReference>
<reference evidence="13" key="1">
    <citation type="submission" date="2017-05" db="UniProtKB">
        <authorList>
            <consortium name="EnsemblMetazoa"/>
        </authorList>
    </citation>
    <scope>IDENTIFICATION</scope>
</reference>
<evidence type="ECO:0000256" key="2">
    <source>
        <dbReference type="ARBA" id="ARBA00004642"/>
    </source>
</evidence>
<evidence type="ECO:0000256" key="8">
    <source>
        <dbReference type="ARBA" id="ARBA00023186"/>
    </source>
</evidence>
<keyword evidence="6" id="KW-0547">Nucleotide-binding</keyword>
<keyword evidence="5" id="KW-0677">Repeat</keyword>
<dbReference type="PROSITE" id="PS50119">
    <property type="entry name" value="ZF_BBOX"/>
    <property type="match status" value="1"/>
</dbReference>
<dbReference type="CDD" id="cd00009">
    <property type="entry name" value="AAA"/>
    <property type="match status" value="1"/>
</dbReference>
<evidence type="ECO:0000256" key="3">
    <source>
        <dbReference type="ARBA" id="ARBA00007188"/>
    </source>
</evidence>
<dbReference type="CDD" id="cd19757">
    <property type="entry name" value="Bbox1"/>
    <property type="match status" value="1"/>
</dbReference>
<organism evidence="13">
    <name type="scientific">Amphimedon queenslandica</name>
    <name type="common">Sponge</name>
    <dbReference type="NCBI Taxonomy" id="400682"/>
    <lineage>
        <taxon>Eukaryota</taxon>
        <taxon>Metazoa</taxon>
        <taxon>Porifera</taxon>
        <taxon>Demospongiae</taxon>
        <taxon>Heteroscleromorpha</taxon>
        <taxon>Haplosclerida</taxon>
        <taxon>Niphatidae</taxon>
        <taxon>Amphimedon</taxon>
    </lineage>
</organism>
<evidence type="ECO:0000256" key="6">
    <source>
        <dbReference type="ARBA" id="ARBA00022741"/>
    </source>
</evidence>
<dbReference type="STRING" id="400682.A0A1X7U4M6"/>
<evidence type="ECO:0000256" key="9">
    <source>
        <dbReference type="ARBA" id="ARBA00023242"/>
    </source>
</evidence>
<accession>A0A1X7U4M6</accession>
<dbReference type="Pfam" id="PF01436">
    <property type="entry name" value="NHL"/>
    <property type="match status" value="2"/>
</dbReference>
<evidence type="ECO:0000256" key="11">
    <source>
        <dbReference type="PROSITE-ProRule" id="PRU00504"/>
    </source>
</evidence>
<keyword evidence="10" id="KW-0863">Zinc-finger</keyword>
<evidence type="ECO:0000256" key="5">
    <source>
        <dbReference type="ARBA" id="ARBA00022737"/>
    </source>
</evidence>
<dbReference type="SMART" id="SM00382">
    <property type="entry name" value="AAA"/>
    <property type="match status" value="2"/>
</dbReference>
<dbReference type="GO" id="GO:0005524">
    <property type="term" value="F:ATP binding"/>
    <property type="evidence" value="ECO:0007669"/>
    <property type="project" value="UniProtKB-KW"/>
</dbReference>
<keyword evidence="7" id="KW-0067">ATP-binding</keyword>
<dbReference type="SUPFAM" id="SSF101898">
    <property type="entry name" value="NHL repeat"/>
    <property type="match status" value="1"/>
</dbReference>
<feature type="repeat" description="NHL" evidence="11">
    <location>
        <begin position="947"/>
        <end position="988"/>
    </location>
</feature>
<comment type="similarity">
    <text evidence="3">Belongs to the midasin family.</text>
</comment>
<proteinExistence type="inferred from homology"/>
<dbReference type="GO" id="GO:0008270">
    <property type="term" value="F:zinc ion binding"/>
    <property type="evidence" value="ECO:0007669"/>
    <property type="project" value="UniProtKB-KW"/>
</dbReference>
<feature type="domain" description="B box-type" evidence="12">
    <location>
        <begin position="593"/>
        <end position="639"/>
    </location>
</feature>
<dbReference type="GO" id="GO:0030687">
    <property type="term" value="C:preribosome, large subunit precursor"/>
    <property type="evidence" value="ECO:0007669"/>
    <property type="project" value="TreeGrafter"/>
</dbReference>
<dbReference type="SUPFAM" id="SSF52540">
    <property type="entry name" value="P-loop containing nucleoside triphosphate hydrolases"/>
    <property type="match status" value="3"/>
</dbReference>
<feature type="repeat" description="NHL" evidence="11">
    <location>
        <begin position="989"/>
        <end position="1032"/>
    </location>
</feature>
<dbReference type="InterPro" id="IPR001258">
    <property type="entry name" value="NHL_repeat"/>
</dbReference>
<dbReference type="InterPro" id="IPR011042">
    <property type="entry name" value="6-blade_b-propeller_TolB-like"/>
</dbReference>
<name>A0A1X7U4M6_AMPQE</name>
<keyword evidence="10" id="KW-0862">Zinc</keyword>
<dbReference type="GO" id="GO:0000055">
    <property type="term" value="P:ribosomal large subunit export from nucleus"/>
    <property type="evidence" value="ECO:0007669"/>
    <property type="project" value="TreeGrafter"/>
</dbReference>
<dbReference type="PANTHER" id="PTHR48103">
    <property type="entry name" value="MIDASIN-RELATED"/>
    <property type="match status" value="1"/>
</dbReference>
<dbReference type="InParanoid" id="A0A1X7U4M6"/>
<dbReference type="InterPro" id="IPR011704">
    <property type="entry name" value="ATPase_dyneun-rel_AAA"/>
</dbReference>
<keyword evidence="9" id="KW-0539">Nucleus</keyword>
<keyword evidence="10" id="KW-0479">Metal-binding</keyword>
<evidence type="ECO:0000256" key="7">
    <source>
        <dbReference type="ARBA" id="ARBA00022840"/>
    </source>
</evidence>
<sequence>MRDGHWLILDELNLAPTDVLEALNRVLDDNRELYITETQQLVKAHPHFLLFGTQNPPGVYGGRKLLSRAFRNRFIELHYDDIPPNELVNILHQKCSLPEKYAKKMVAVMKDLQQRRSLSGIFEGKYGLVTLRDLFRWAERYRRSFVSENFYDWEQLLAEDGFMLLAGRLRSKVEEDVIIEVISKHFKKSVDPLALFTSPGGLATAECLKILTGPLHEEFHHLYWTPGLLKTAVLLYRAIQFDEPTLLIGTTGCGKTTLCQLIAKLLRSELSIVNCHLHSEAADFLGGLRPIRNRNENEEQTHCLFEWRDGVLVECMKRGQCILIDEISLADDAVLERLNSVLEPERKLLVAERGGGREVKDEVIAASGFQFMATMNPGGDYGKKELSPALRNRFTEIWSTNVTSDDDYSLIIDHNIKAYLKGLLDIRDGDQYCFNANGPCNNLYRLLRGLQLKRPIMLEGAPGVGKTSLVSALAAASGHSITRINLSEHTDVSDLFGSDLPVEGINGIKFEWRDGPFLKALRSGEWILLDEVRERESNCIEVREVQKVLYSVQCPSCDAEPIELSSLDEVESKFSVTPKLNELRDIYDSMKESEGIHCGNCFIASAASYCKDCNKTLCNDCIDAHKKWSEFATHAILGLEEALKAPTESMIEEEAEEKVASHASAVLSAISGREAEIREQGEAVKEEISVVSRAGLEECKVKEIATIKHMPEEKAITFELSIELPDHELHLDLPASSISLSIEPASANTTKPSQVIDARVIPTDKPRVYQVICTPVIRGHHQVHIKALGIQLKTPSSFTIPFNPYTDQAVTPIRTIGDLQGPCSVAISDDGHIIVSECSTSIVSILSNEEKLKSFGKGTNNIIFNSNYGLVITDDGYIIVADANNHRIQRISMDGQHVTSFGCSGSEPMQFNCPRGIAISPVTKSFYIADRNNCRVQIFNCDLSFFCSFGKKGAGNGEFESPQGIAIDSEGFVYVTDFSHRIQKFTHDGKYLSKFGSNAGQLSSPTGIAVDNAGLVYVSEYGNHRVSVFTSDGDFVCSFGEYGTNENQFIQPHGGITFDKDGLLYICDTGNNRIVMNLASQSVLEGLNAVLDHRGEVS</sequence>
<dbReference type="Pfam" id="PF17867">
    <property type="entry name" value="AAA_lid_7"/>
    <property type="match status" value="1"/>
</dbReference>
<keyword evidence="8" id="KW-0143">Chaperone</keyword>
<feature type="repeat" description="NHL" evidence="11">
    <location>
        <begin position="898"/>
        <end position="942"/>
    </location>
</feature>
<dbReference type="FunFam" id="3.40.50.300:FF:000142">
    <property type="entry name" value="Midasin"/>
    <property type="match status" value="2"/>
</dbReference>
<dbReference type="eggNOG" id="KOG1808">
    <property type="taxonomic scope" value="Eukaryota"/>
</dbReference>
<evidence type="ECO:0000256" key="10">
    <source>
        <dbReference type="PROSITE-ProRule" id="PRU00024"/>
    </source>
</evidence>
<evidence type="ECO:0000256" key="4">
    <source>
        <dbReference type="ARBA" id="ARBA00017143"/>
    </source>
</evidence>
<dbReference type="GO" id="GO:0016887">
    <property type="term" value="F:ATP hydrolysis activity"/>
    <property type="evidence" value="ECO:0007669"/>
    <property type="project" value="InterPro"/>
</dbReference>
<dbReference type="PROSITE" id="PS51125">
    <property type="entry name" value="NHL"/>
    <property type="match status" value="3"/>
</dbReference>
<dbReference type="EnsemblMetazoa" id="Aqu2.1.22494_001">
    <property type="protein sequence ID" value="Aqu2.1.22494_001"/>
    <property type="gene ID" value="Aqu2.1.22494"/>
</dbReference>